<dbReference type="EMBL" id="QGKW02000717">
    <property type="protein sequence ID" value="KAF2597402.1"/>
    <property type="molecule type" value="Genomic_DNA"/>
</dbReference>
<dbReference type="Pfam" id="PF07714">
    <property type="entry name" value="PK_Tyr_Ser-Thr"/>
    <property type="match status" value="1"/>
</dbReference>
<comment type="caution">
    <text evidence="5">The sequence shown here is derived from an EMBL/GenBank/DDBJ whole genome shotgun (WGS) entry which is preliminary data.</text>
</comment>
<evidence type="ECO:0000259" key="4">
    <source>
        <dbReference type="Pfam" id="PF07714"/>
    </source>
</evidence>
<dbReference type="GO" id="GO:0000307">
    <property type="term" value="C:cyclin-dependent protein kinase holoenzyme complex"/>
    <property type="evidence" value="ECO:0007669"/>
    <property type="project" value="TreeGrafter"/>
</dbReference>
<dbReference type="GO" id="GO:0005524">
    <property type="term" value="F:ATP binding"/>
    <property type="evidence" value="ECO:0007669"/>
    <property type="project" value="UniProtKB-KW"/>
</dbReference>
<dbReference type="InterPro" id="IPR011009">
    <property type="entry name" value="Kinase-like_dom_sf"/>
</dbReference>
<keyword evidence="2" id="KW-0067">ATP-binding</keyword>
<dbReference type="InterPro" id="IPR001245">
    <property type="entry name" value="Ser-Thr/Tyr_kinase_cat_dom"/>
</dbReference>
<name>A0A8S9HTP0_BRACR</name>
<dbReference type="GO" id="GO:0032968">
    <property type="term" value="P:positive regulation of transcription elongation by RNA polymerase II"/>
    <property type="evidence" value="ECO:0007669"/>
    <property type="project" value="TreeGrafter"/>
</dbReference>
<feature type="region of interest" description="Disordered" evidence="3">
    <location>
        <begin position="193"/>
        <end position="224"/>
    </location>
</feature>
<proteinExistence type="predicted"/>
<gene>
    <name evidence="6" type="ORF">F2Q68_00010880</name>
    <name evidence="5" type="ORF">F2Q70_00017901</name>
</gene>
<evidence type="ECO:0000313" key="6">
    <source>
        <dbReference type="EMBL" id="KAF2597402.1"/>
    </source>
</evidence>
<keyword evidence="1" id="KW-0547">Nucleotide-binding</keyword>
<dbReference type="Proteomes" id="UP000712281">
    <property type="component" value="Unassembled WGS sequence"/>
</dbReference>
<dbReference type="EMBL" id="QGKY02001250">
    <property type="protein sequence ID" value="KAF2561313.1"/>
    <property type="molecule type" value="Genomic_DNA"/>
</dbReference>
<dbReference type="InterPro" id="IPR050108">
    <property type="entry name" value="CDK"/>
</dbReference>
<reference evidence="5" key="1">
    <citation type="submission" date="2019-12" db="EMBL/GenBank/DDBJ databases">
        <title>Genome sequencing and annotation of Brassica cretica.</title>
        <authorList>
            <person name="Studholme D.J."/>
            <person name="Sarris P.F."/>
        </authorList>
    </citation>
    <scope>NUCLEOTIDE SEQUENCE</scope>
    <source>
        <strain evidence="6">PFS-001/15</strain>
        <strain evidence="5">PFS-102/07</strain>
        <tissue evidence="5">Leaf</tissue>
    </source>
</reference>
<dbReference type="PANTHER" id="PTHR24056:SF380">
    <property type="entry name" value="PROTEIN KINASE DOMAIN-CONTAINING PROTEIN"/>
    <property type="match status" value="1"/>
</dbReference>
<feature type="compositionally biased region" description="Basic and acidic residues" evidence="3">
    <location>
        <begin position="193"/>
        <end position="217"/>
    </location>
</feature>
<dbReference type="AlphaFoldDB" id="A0A8S9HTP0"/>
<feature type="domain" description="Serine-threonine/tyrosine-protein kinase catalytic" evidence="4">
    <location>
        <begin position="23"/>
        <end position="79"/>
    </location>
</feature>
<sequence length="239" mass="27289">LVKVLIAVYTRLVIFSTTTRSLHLKRVRFDFSDLESVKFMAREIIVMRKLDHPNVLKLQGLITASLSSSLYLVFEYMDHDLVGLASIPGIKFSQPQVLTEDYWRKLKLPPSAAFKPALPYGRRVAEMFKDFPMNVLSLLEALLSIDPEQRGSAAIVLETEELQYFRTEPFACDPSSLPEYPPSKEIHAKIRDEAKRQQRSAQEKKDSLTRRSHERKLIPPVKANPSLTAAMEVTESLFL</sequence>
<dbReference type="GO" id="GO:0005634">
    <property type="term" value="C:nucleus"/>
    <property type="evidence" value="ECO:0007669"/>
    <property type="project" value="TreeGrafter"/>
</dbReference>
<accession>A0A8S9HTP0</accession>
<dbReference type="PANTHER" id="PTHR24056">
    <property type="entry name" value="CELL DIVISION PROTEIN KINASE"/>
    <property type="match status" value="1"/>
</dbReference>
<organism evidence="5">
    <name type="scientific">Brassica cretica</name>
    <name type="common">Mustard</name>
    <dbReference type="NCBI Taxonomy" id="69181"/>
    <lineage>
        <taxon>Eukaryota</taxon>
        <taxon>Viridiplantae</taxon>
        <taxon>Streptophyta</taxon>
        <taxon>Embryophyta</taxon>
        <taxon>Tracheophyta</taxon>
        <taxon>Spermatophyta</taxon>
        <taxon>Magnoliopsida</taxon>
        <taxon>eudicotyledons</taxon>
        <taxon>Gunneridae</taxon>
        <taxon>Pentapetalae</taxon>
        <taxon>rosids</taxon>
        <taxon>malvids</taxon>
        <taxon>Brassicales</taxon>
        <taxon>Brassicaceae</taxon>
        <taxon>Brassiceae</taxon>
        <taxon>Brassica</taxon>
    </lineage>
</organism>
<feature type="non-terminal residue" evidence="5">
    <location>
        <position position="1"/>
    </location>
</feature>
<dbReference type="Gene3D" id="3.30.200.20">
    <property type="entry name" value="Phosphorylase Kinase, domain 1"/>
    <property type="match status" value="1"/>
</dbReference>
<dbReference type="SUPFAM" id="SSF56112">
    <property type="entry name" value="Protein kinase-like (PK-like)"/>
    <property type="match status" value="1"/>
</dbReference>
<dbReference type="Gene3D" id="1.10.510.10">
    <property type="entry name" value="Transferase(Phosphotransferase) domain 1"/>
    <property type="match status" value="1"/>
</dbReference>
<evidence type="ECO:0000256" key="1">
    <source>
        <dbReference type="ARBA" id="ARBA00022741"/>
    </source>
</evidence>
<protein>
    <recommendedName>
        <fullName evidence="4">Serine-threonine/tyrosine-protein kinase catalytic domain-containing protein</fullName>
    </recommendedName>
</protein>
<evidence type="ECO:0000256" key="2">
    <source>
        <dbReference type="ARBA" id="ARBA00022840"/>
    </source>
</evidence>
<evidence type="ECO:0000256" key="3">
    <source>
        <dbReference type="SAM" id="MobiDB-lite"/>
    </source>
</evidence>
<dbReference type="GO" id="GO:0008353">
    <property type="term" value="F:RNA polymerase II CTD heptapeptide repeat kinase activity"/>
    <property type="evidence" value="ECO:0007669"/>
    <property type="project" value="TreeGrafter"/>
</dbReference>
<evidence type="ECO:0000313" key="5">
    <source>
        <dbReference type="EMBL" id="KAF2561313.1"/>
    </source>
</evidence>